<dbReference type="AlphaFoldDB" id="A0A6N2M8Q2"/>
<protein>
    <recommendedName>
        <fullName evidence="6">Integrase catalytic domain-containing protein</fullName>
    </recommendedName>
</protein>
<organism evidence="5">
    <name type="scientific">Salix viminalis</name>
    <name type="common">Common osier</name>
    <name type="synonym">Basket willow</name>
    <dbReference type="NCBI Taxonomy" id="40686"/>
    <lineage>
        <taxon>Eukaryota</taxon>
        <taxon>Viridiplantae</taxon>
        <taxon>Streptophyta</taxon>
        <taxon>Embryophyta</taxon>
        <taxon>Tracheophyta</taxon>
        <taxon>Spermatophyta</taxon>
        <taxon>Magnoliopsida</taxon>
        <taxon>eudicotyledons</taxon>
        <taxon>Gunneridae</taxon>
        <taxon>Pentapetalae</taxon>
        <taxon>rosids</taxon>
        <taxon>fabids</taxon>
        <taxon>Malpighiales</taxon>
        <taxon>Salicaceae</taxon>
        <taxon>Saliceae</taxon>
        <taxon>Salix</taxon>
    </lineage>
</organism>
<dbReference type="InterPro" id="IPR012337">
    <property type="entry name" value="RNaseH-like_sf"/>
</dbReference>
<dbReference type="InterPro" id="IPR036397">
    <property type="entry name" value="RNaseH_sf"/>
</dbReference>
<sequence>MSSMTEGVLAQIISYTTAQQKGSQSANDYFLMIKRLADELVMAGQTLCCDDIISYVLAGLGHDYDSFVSSIYARHDLVSLEEVYSLLILTESRLNRHNQSLSVPIAEANFIHRQQASNSQQSFNSRNRFNYQGRGRNNNYRGGGNYSHNNTFNSSSLVCQVCGKHGHSARKCYHRFDLTYQNTSPSPNKQAFLATQSLDNDWHADTGATHHMTITRVQISYKLEMVKQFCKDSNVYFEFHGHYFLVKGYSGIVLHRGHVSDGLYHFLPKNNSPQAFSVARISFDLWHRRLGLVASPVVHRVLSSNKLSVDKIKTITVCHDCQLAKSHALPFNNSTYVSKTPLELIFIDVWGPAYVVSTTGARYYVSFLDHYSKFLWLFPMKLKSDVEHIFLRFQSHAIQSDWGGEYRRLHKYFQTTGISHRIACPHTHQQVGSIERRYRQIVEVGLSMLAHSKLPLLYWEDAFNTATFLINHLPTPILNNLSPYEILYNRSPDYTFLRVFGINHHGYKCLDLSTGRVYVSRHVIFDENLFPYKPRHSSELSSNPSSSDAINSTHVSLPSFPLTANNTGMQPLDQQPVITDSISLVSQCAGPNNTSSDDFVGHSTPASMPDAVVNEQPPPSTQPASSSMKNQAVTEGQPSIHPMTTRSRNNIFKHKAPSDDFVRYPLPKALLASIQSTEVEPTSYMAMNTEFDALLRNGTWTLTTPPSNANAVSCRWVYKVKRKADGSIERYKARLVAKGFHQQEGIDFNETFKEVYMTQPQGYIHPQFPDHLCKLHKSIYGLRQAPRAWFSRLTDKLRTIGFVASKADPSLFIWHTHDAIVLILIYVDDIVLMGNSSAAINRVIQSLHCDFAVKDLGELGFFWGVEVLRTNDGVYLTQRKYVAELLQSTQMTAAKPCSSPMSTTCHLSATEGVPFSYPSLYRRVVGSLQYLSFTRPDLSFSVHKAVKRILRYLKHSISTGLFIGRSSSTVIQAFSDSDWAISLPLKEFHFLILLFIEGLLEAVKRILRYLKHSISTGLFIGRSSSTAIQAFSDSDWAGDRDDRRSIGAYCVFMGFNLISWRCKQQLTVARSSTEAEYKALAYSASEIQWIQSLLSEIGSRSTTSPVLWCDNIGATYLTVNPMFHARTKHIEIDFHYIRDQVQRKQLSVQFISSKDQLVDSLTKPVSPRTFTSILINLNVRPLPFRLRGRVEETIDSPANHADQESDQDHSATNARDIRNKIMPYPAITRDKSGRRSDYMQLSQEKNQDQDYLRLR</sequence>
<feature type="compositionally biased region" description="Basic and acidic residues" evidence="2">
    <location>
        <begin position="1201"/>
        <end position="1219"/>
    </location>
</feature>
<dbReference type="GO" id="GO:0003676">
    <property type="term" value="F:nucleic acid binding"/>
    <property type="evidence" value="ECO:0007669"/>
    <property type="project" value="InterPro"/>
</dbReference>
<feature type="domain" description="CCHC-type" evidence="3">
    <location>
        <begin position="159"/>
        <end position="172"/>
    </location>
</feature>
<evidence type="ECO:0000313" key="5">
    <source>
        <dbReference type="EMBL" id="VFU49219.1"/>
    </source>
</evidence>
<keyword evidence="1" id="KW-0479">Metal-binding</keyword>
<evidence type="ECO:0000256" key="1">
    <source>
        <dbReference type="PROSITE-ProRule" id="PRU00047"/>
    </source>
</evidence>
<dbReference type="PANTHER" id="PTHR11439">
    <property type="entry name" value="GAG-POL-RELATED RETROTRANSPOSON"/>
    <property type="match status" value="1"/>
</dbReference>
<dbReference type="SUPFAM" id="SSF53098">
    <property type="entry name" value="Ribonuclease H-like"/>
    <property type="match status" value="1"/>
</dbReference>
<dbReference type="SUPFAM" id="SSF56672">
    <property type="entry name" value="DNA/RNA polymerases"/>
    <property type="match status" value="1"/>
</dbReference>
<gene>
    <name evidence="5" type="ORF">SVIM_LOCUS324280</name>
</gene>
<evidence type="ECO:0000256" key="2">
    <source>
        <dbReference type="SAM" id="MobiDB-lite"/>
    </source>
</evidence>
<dbReference type="PANTHER" id="PTHR11439:SF467">
    <property type="entry name" value="INTEGRASE CATALYTIC DOMAIN-CONTAINING PROTEIN"/>
    <property type="match status" value="1"/>
</dbReference>
<dbReference type="InterPro" id="IPR025724">
    <property type="entry name" value="GAG-pre-integrase_dom"/>
</dbReference>
<proteinExistence type="predicted"/>
<dbReference type="GO" id="GO:0015074">
    <property type="term" value="P:DNA integration"/>
    <property type="evidence" value="ECO:0007669"/>
    <property type="project" value="InterPro"/>
</dbReference>
<keyword evidence="1" id="KW-0862">Zinc</keyword>
<dbReference type="PROSITE" id="PS50994">
    <property type="entry name" value="INTEGRASE"/>
    <property type="match status" value="1"/>
</dbReference>
<dbReference type="InterPro" id="IPR001584">
    <property type="entry name" value="Integrase_cat-core"/>
</dbReference>
<dbReference type="Gene3D" id="3.30.420.10">
    <property type="entry name" value="Ribonuclease H-like superfamily/Ribonuclease H"/>
    <property type="match status" value="1"/>
</dbReference>
<feature type="region of interest" description="Disordered" evidence="2">
    <location>
        <begin position="1196"/>
        <end position="1255"/>
    </location>
</feature>
<evidence type="ECO:0000259" key="3">
    <source>
        <dbReference type="PROSITE" id="PS50158"/>
    </source>
</evidence>
<dbReference type="InterPro" id="IPR001878">
    <property type="entry name" value="Znf_CCHC"/>
</dbReference>
<dbReference type="Pfam" id="PF07727">
    <property type="entry name" value="RVT_2"/>
    <property type="match status" value="1"/>
</dbReference>
<keyword evidence="1" id="KW-0863">Zinc-finger</keyword>
<dbReference type="EMBL" id="CAADRP010001707">
    <property type="protein sequence ID" value="VFU49219.1"/>
    <property type="molecule type" value="Genomic_DNA"/>
</dbReference>
<feature type="region of interest" description="Disordered" evidence="2">
    <location>
        <begin position="593"/>
        <end position="645"/>
    </location>
</feature>
<dbReference type="InterPro" id="IPR057670">
    <property type="entry name" value="SH3_retrovirus"/>
</dbReference>
<feature type="domain" description="Integrase catalytic" evidence="4">
    <location>
        <begin position="337"/>
        <end position="491"/>
    </location>
</feature>
<dbReference type="InterPro" id="IPR036875">
    <property type="entry name" value="Znf_CCHC_sf"/>
</dbReference>
<dbReference type="Pfam" id="PF25597">
    <property type="entry name" value="SH3_retrovirus"/>
    <property type="match status" value="1"/>
</dbReference>
<feature type="compositionally biased region" description="Basic and acidic residues" evidence="2">
    <location>
        <begin position="1245"/>
        <end position="1255"/>
    </location>
</feature>
<reference evidence="5" key="1">
    <citation type="submission" date="2019-03" db="EMBL/GenBank/DDBJ databases">
        <authorList>
            <person name="Mank J."/>
            <person name="Almeida P."/>
        </authorList>
    </citation>
    <scope>NUCLEOTIDE SEQUENCE</scope>
    <source>
        <strain evidence="5">78183</strain>
    </source>
</reference>
<name>A0A6N2M8Q2_SALVM</name>
<dbReference type="InterPro" id="IPR043502">
    <property type="entry name" value="DNA/RNA_pol_sf"/>
</dbReference>
<dbReference type="Pfam" id="PF13976">
    <property type="entry name" value="gag_pre-integrs"/>
    <property type="match status" value="1"/>
</dbReference>
<dbReference type="PROSITE" id="PS50158">
    <property type="entry name" value="ZF_CCHC"/>
    <property type="match status" value="1"/>
</dbReference>
<feature type="compositionally biased region" description="Basic and acidic residues" evidence="2">
    <location>
        <begin position="1228"/>
        <end position="1237"/>
    </location>
</feature>
<dbReference type="InterPro" id="IPR013103">
    <property type="entry name" value="RVT_2"/>
</dbReference>
<feature type="compositionally biased region" description="Polar residues" evidence="2">
    <location>
        <begin position="628"/>
        <end position="645"/>
    </location>
</feature>
<accession>A0A6N2M8Q2</accession>
<evidence type="ECO:0000259" key="4">
    <source>
        <dbReference type="PROSITE" id="PS50994"/>
    </source>
</evidence>
<dbReference type="CDD" id="cd09272">
    <property type="entry name" value="RNase_HI_RT_Ty1"/>
    <property type="match status" value="1"/>
</dbReference>
<dbReference type="SUPFAM" id="SSF57756">
    <property type="entry name" value="Retrovirus zinc finger-like domains"/>
    <property type="match status" value="1"/>
</dbReference>
<dbReference type="GO" id="GO:0008270">
    <property type="term" value="F:zinc ion binding"/>
    <property type="evidence" value="ECO:0007669"/>
    <property type="project" value="UniProtKB-KW"/>
</dbReference>
<evidence type="ECO:0008006" key="6">
    <source>
        <dbReference type="Google" id="ProtNLM"/>
    </source>
</evidence>